<dbReference type="SUPFAM" id="SSF48371">
    <property type="entry name" value="ARM repeat"/>
    <property type="match status" value="1"/>
</dbReference>
<dbReference type="Proteomes" id="UP000663845">
    <property type="component" value="Unassembled WGS sequence"/>
</dbReference>
<sequence>MNLSDHTIYPATQSLLINAHCSTLRRKAKNIDTQELAAMLDDVVRELKSTVSRSAIYFHCFNEIVLALNSALPASLIPLYSHYFFVLLRNTIQVLLQELYTRHELNQLATYALRNCILLLEHIVSQTNDVTKILHWITELTFINSVANSLNQIDYILKAKDSKLYIRQITRLLNIFNSIQERLPLNLHQNLFLPLLQPVIKCLTSSTYIQIFKDLRPNSTNLTSSQKLFLVECPQFLTIYNGPQIEDTIEKILEIMLPRYVFIIDLHIKTIKYWHHSVKHAMYNLLTVLVYAESYFTLYLSNESLQTFINHLLRLINESELIRNIKQVPNNPETLLIDAALQVFSVLVYEPDALDYIKQCKALRIFQQLVTTPCESIVSNAYMMLVYTVDENDIKESQDNLSRLIYTTLNLLHKEIYPKDATKQDAPPSSQNINRNIIQLTETLASLVQYEQVKKEIIKQNALLFLIQSSQKLSGLSKQFILKSLWTLSFDKHIAQQINHNSQFILSLQNIKKSSSEDNQQTNPTISWNESTNDEIQKIIDGLLWNLSKESEYRANKSKTNAQTKKNDIMISYSVKDKDVVNKIEGILANEGFTVWLDQDIIHRQNMEKVAEQIDKSTMMIVCLSDSYARDNHCFSELMYGYHSKRLIVPLIIQKQYKADEWLRSMVDKNKCIDIDISDVKKSGPLLIKEINQPCNFFLNQSTYTVGNGPHPVAVIDVNSDNKPDIVIANQNGNTVNVLLNAGNGTFNAQSTYTVGGGAYSIAVVDVNGDSKPDIIVPSQSGNIVSVLLNAGNGTFNTQSTYTVANGPYSVVVVDVNSDSKPDIVVAGQSSTIVTVLINAGNGTFNAQSAYTIANGASSVTVVDVNNDSKPDIIIPSQSSSTVSVFLNAGNGTFNAQSTYTVGNGPHPVAVIDVNSDSKPDIVIANQNGNTVNVLLNAGNGTFNAQSTYTVGGGAYSIAVVDVNGDSKPDIVVPSQSGNIVSVLLNAGNGIFNTQNTYTVANGPYSVVVVDVNNDSKPDIVVAGQSSNIVTVLINTGNGTFITQSAYTIPNGASSVAVVDVNNDNQPDIVVPSQSSNTVSVLLHC</sequence>
<dbReference type="PANTHER" id="PTHR46580">
    <property type="entry name" value="SENSOR KINASE-RELATED"/>
    <property type="match status" value="1"/>
</dbReference>
<gene>
    <name evidence="3" type="ORF">JYZ213_LOCUS16958</name>
</gene>
<keyword evidence="1" id="KW-0732">Signal</keyword>
<dbReference type="GO" id="GO:0007165">
    <property type="term" value="P:signal transduction"/>
    <property type="evidence" value="ECO:0007669"/>
    <property type="project" value="InterPro"/>
</dbReference>
<name>A0A814I596_9BILA</name>
<dbReference type="Pfam" id="PF13517">
    <property type="entry name" value="FG-GAP_3"/>
    <property type="match status" value="4"/>
</dbReference>
<dbReference type="Gene3D" id="1.25.10.10">
    <property type="entry name" value="Leucine-rich Repeat Variant"/>
    <property type="match status" value="1"/>
</dbReference>
<evidence type="ECO:0000313" key="4">
    <source>
        <dbReference type="Proteomes" id="UP000663845"/>
    </source>
</evidence>
<evidence type="ECO:0000313" key="3">
    <source>
        <dbReference type="EMBL" id="CAF1018958.1"/>
    </source>
</evidence>
<comment type="caution">
    <text evidence="3">The sequence shown here is derived from an EMBL/GenBank/DDBJ whole genome shotgun (WGS) entry which is preliminary data.</text>
</comment>
<dbReference type="InterPro" id="IPR035897">
    <property type="entry name" value="Toll_tir_struct_dom_sf"/>
</dbReference>
<dbReference type="Gene3D" id="2.30.30.100">
    <property type="match status" value="7"/>
</dbReference>
<dbReference type="SUPFAM" id="SSF52200">
    <property type="entry name" value="Toll/Interleukin receptor TIR domain"/>
    <property type="match status" value="1"/>
</dbReference>
<dbReference type="InterPro" id="IPR013517">
    <property type="entry name" value="FG-GAP"/>
</dbReference>
<accession>A0A814I596</accession>
<dbReference type="AlphaFoldDB" id="A0A814I596"/>
<dbReference type="InterPro" id="IPR016024">
    <property type="entry name" value="ARM-type_fold"/>
</dbReference>
<dbReference type="Pfam" id="PF13676">
    <property type="entry name" value="TIR_2"/>
    <property type="match status" value="1"/>
</dbReference>
<dbReference type="InterPro" id="IPR000157">
    <property type="entry name" value="TIR_dom"/>
</dbReference>
<dbReference type="EMBL" id="CAJNOG010000155">
    <property type="protein sequence ID" value="CAF1018958.1"/>
    <property type="molecule type" value="Genomic_DNA"/>
</dbReference>
<evidence type="ECO:0000256" key="1">
    <source>
        <dbReference type="ARBA" id="ARBA00022729"/>
    </source>
</evidence>
<proteinExistence type="predicted"/>
<feature type="domain" description="TIR" evidence="2">
    <location>
        <begin position="569"/>
        <end position="658"/>
    </location>
</feature>
<reference evidence="3" key="1">
    <citation type="submission" date="2021-02" db="EMBL/GenBank/DDBJ databases">
        <authorList>
            <person name="Nowell W R."/>
        </authorList>
    </citation>
    <scope>NUCLEOTIDE SEQUENCE</scope>
</reference>
<dbReference type="InterPro" id="IPR011989">
    <property type="entry name" value="ARM-like"/>
</dbReference>
<dbReference type="InterPro" id="IPR028994">
    <property type="entry name" value="Integrin_alpha_N"/>
</dbReference>
<protein>
    <recommendedName>
        <fullName evidence="2">TIR domain-containing protein</fullName>
    </recommendedName>
</protein>
<dbReference type="SUPFAM" id="SSF69318">
    <property type="entry name" value="Integrin alpha N-terminal domain"/>
    <property type="match status" value="1"/>
</dbReference>
<evidence type="ECO:0000259" key="2">
    <source>
        <dbReference type="Pfam" id="PF13676"/>
    </source>
</evidence>
<dbReference type="Gene3D" id="3.40.50.10140">
    <property type="entry name" value="Toll/interleukin-1 receptor homology (TIR) domain"/>
    <property type="match status" value="1"/>
</dbReference>
<organism evidence="3 4">
    <name type="scientific">Adineta steineri</name>
    <dbReference type="NCBI Taxonomy" id="433720"/>
    <lineage>
        <taxon>Eukaryota</taxon>
        <taxon>Metazoa</taxon>
        <taxon>Spiralia</taxon>
        <taxon>Gnathifera</taxon>
        <taxon>Rotifera</taxon>
        <taxon>Eurotatoria</taxon>
        <taxon>Bdelloidea</taxon>
        <taxon>Adinetida</taxon>
        <taxon>Adinetidae</taxon>
        <taxon>Adineta</taxon>
    </lineage>
</organism>